<keyword evidence="8 10" id="KW-0624">Polysaccharide degradation</keyword>
<gene>
    <name evidence="12" type="ORF">DDF65_16125</name>
</gene>
<dbReference type="PROSITE" id="PS51760">
    <property type="entry name" value="GH10_2"/>
    <property type="match status" value="1"/>
</dbReference>
<dbReference type="Pfam" id="PF00331">
    <property type="entry name" value="Glyco_hydro_10"/>
    <property type="match status" value="1"/>
</dbReference>
<dbReference type="EC" id="3.2.1.8" evidence="10"/>
<comment type="catalytic activity">
    <reaction evidence="1 10">
        <text>Endohydrolysis of (1-&gt;4)-beta-D-xylosidic linkages in xylans.</text>
        <dbReference type="EC" id="3.2.1.8"/>
    </reaction>
</comment>
<evidence type="ECO:0000256" key="7">
    <source>
        <dbReference type="ARBA" id="ARBA00023295"/>
    </source>
</evidence>
<evidence type="ECO:0000256" key="10">
    <source>
        <dbReference type="RuleBase" id="RU361174"/>
    </source>
</evidence>
<dbReference type="GO" id="GO:0045493">
    <property type="term" value="P:xylan catabolic process"/>
    <property type="evidence" value="ECO:0007669"/>
    <property type="project" value="UniProtKB-KW"/>
</dbReference>
<name>A0A2T9J7Z7_9CAUL</name>
<sequence>MVATRAPQSSAGPLSRRGVLACAAALTATPGWAQEQIALKKAAFPIGACVQALHLDDQALVDLLQRQVSQITAEWQMNMEYVIGPDGGFQFDAPDRIAAFAQANAMRLFGHTLVWYAQAHPAFETLDETRIGFGDAYRNYILAVVGRYRGRMSGWNVVNEPVTEMGDGLRESLWSRRLGQLEHMSLAFNTAREADPTAALFINDYNLEYFPAKRATFLRLAERLLASGAPLTGLGTQMHLAADLPRGSVSEMMRDLASLGLPIHVSELDISLVRADNKALGRQELQRRQSALYGEVAEAFARLRPNQRFAFTFWGLRDRDSWLRKENATDTPSPFDDLGRAKPGAVAIAGVFGI</sequence>
<keyword evidence="7 10" id="KW-0326">Glycosidase</keyword>
<keyword evidence="13" id="KW-1185">Reference proteome</keyword>
<dbReference type="EMBL" id="QDKP01000049">
    <property type="protein sequence ID" value="PVM77681.1"/>
    <property type="molecule type" value="Genomic_DNA"/>
</dbReference>
<keyword evidence="4" id="KW-0732">Signal</keyword>
<dbReference type="GO" id="GO:0031176">
    <property type="term" value="F:endo-1,4-beta-xylanase activity"/>
    <property type="evidence" value="ECO:0007669"/>
    <property type="project" value="UniProtKB-EC"/>
</dbReference>
<evidence type="ECO:0000313" key="13">
    <source>
        <dbReference type="Proteomes" id="UP000244913"/>
    </source>
</evidence>
<comment type="similarity">
    <text evidence="2 10">Belongs to the glycosyl hydrolase 10 (cellulase F) family.</text>
</comment>
<dbReference type="SMART" id="SM00633">
    <property type="entry name" value="Glyco_10"/>
    <property type="match status" value="1"/>
</dbReference>
<feature type="active site" description="Nucleophile" evidence="9">
    <location>
        <position position="267"/>
    </location>
</feature>
<evidence type="ECO:0000256" key="6">
    <source>
        <dbReference type="ARBA" id="ARBA00023277"/>
    </source>
</evidence>
<evidence type="ECO:0000256" key="8">
    <source>
        <dbReference type="ARBA" id="ARBA00023326"/>
    </source>
</evidence>
<feature type="domain" description="GH10" evidence="11">
    <location>
        <begin position="33"/>
        <end position="351"/>
    </location>
</feature>
<reference evidence="12 13" key="1">
    <citation type="submission" date="2018-04" db="EMBL/GenBank/DDBJ databases">
        <title>The genome sequence of Caulobacter sp. 736.</title>
        <authorList>
            <person name="Gao J."/>
            <person name="Sun J."/>
        </authorList>
    </citation>
    <scope>NUCLEOTIDE SEQUENCE [LARGE SCALE GENOMIC DNA]</scope>
    <source>
        <strain evidence="12 13">736</strain>
    </source>
</reference>
<keyword evidence="6 10" id="KW-0119">Carbohydrate metabolism</keyword>
<dbReference type="AlphaFoldDB" id="A0A2T9J7Z7"/>
<proteinExistence type="inferred from homology"/>
<dbReference type="SUPFAM" id="SSF51445">
    <property type="entry name" value="(Trans)glycosidases"/>
    <property type="match status" value="1"/>
</dbReference>
<accession>A0A2T9J7Z7</accession>
<keyword evidence="3 12" id="KW-0858">Xylan degradation</keyword>
<dbReference type="InterPro" id="IPR001000">
    <property type="entry name" value="GH10_dom"/>
</dbReference>
<dbReference type="PANTHER" id="PTHR31490:SF88">
    <property type="entry name" value="BETA-XYLANASE"/>
    <property type="match status" value="1"/>
</dbReference>
<evidence type="ECO:0000256" key="9">
    <source>
        <dbReference type="PROSITE-ProRule" id="PRU10061"/>
    </source>
</evidence>
<protein>
    <recommendedName>
        <fullName evidence="10">Beta-xylanase</fullName>
        <ecNumber evidence="10">3.2.1.8</ecNumber>
    </recommendedName>
</protein>
<organism evidence="12 13">
    <name type="scientific">Caulobacter radicis</name>
    <dbReference type="NCBI Taxonomy" id="2172650"/>
    <lineage>
        <taxon>Bacteria</taxon>
        <taxon>Pseudomonadati</taxon>
        <taxon>Pseudomonadota</taxon>
        <taxon>Alphaproteobacteria</taxon>
        <taxon>Caulobacterales</taxon>
        <taxon>Caulobacteraceae</taxon>
        <taxon>Caulobacter</taxon>
    </lineage>
</organism>
<dbReference type="Gene3D" id="3.20.20.80">
    <property type="entry name" value="Glycosidases"/>
    <property type="match status" value="1"/>
</dbReference>
<comment type="caution">
    <text evidence="12">The sequence shown here is derived from an EMBL/GenBank/DDBJ whole genome shotgun (WGS) entry which is preliminary data.</text>
</comment>
<dbReference type="PANTHER" id="PTHR31490">
    <property type="entry name" value="GLYCOSYL HYDROLASE"/>
    <property type="match status" value="1"/>
</dbReference>
<dbReference type="PROSITE" id="PS00591">
    <property type="entry name" value="GH10_1"/>
    <property type="match status" value="1"/>
</dbReference>
<evidence type="ECO:0000259" key="11">
    <source>
        <dbReference type="PROSITE" id="PS51760"/>
    </source>
</evidence>
<dbReference type="PRINTS" id="PR00134">
    <property type="entry name" value="GLHYDRLASE10"/>
</dbReference>
<evidence type="ECO:0000256" key="5">
    <source>
        <dbReference type="ARBA" id="ARBA00022801"/>
    </source>
</evidence>
<evidence type="ECO:0000256" key="1">
    <source>
        <dbReference type="ARBA" id="ARBA00000681"/>
    </source>
</evidence>
<evidence type="ECO:0000313" key="12">
    <source>
        <dbReference type="EMBL" id="PVM77681.1"/>
    </source>
</evidence>
<dbReference type="InterPro" id="IPR044846">
    <property type="entry name" value="GH10"/>
</dbReference>
<dbReference type="Proteomes" id="UP000244913">
    <property type="component" value="Unassembled WGS sequence"/>
</dbReference>
<dbReference type="InterPro" id="IPR017853">
    <property type="entry name" value="GH"/>
</dbReference>
<evidence type="ECO:0000256" key="2">
    <source>
        <dbReference type="ARBA" id="ARBA00007495"/>
    </source>
</evidence>
<dbReference type="InterPro" id="IPR031158">
    <property type="entry name" value="GH10_AS"/>
</dbReference>
<keyword evidence="5 10" id="KW-0378">Hydrolase</keyword>
<evidence type="ECO:0000256" key="4">
    <source>
        <dbReference type="ARBA" id="ARBA00022729"/>
    </source>
</evidence>
<evidence type="ECO:0000256" key="3">
    <source>
        <dbReference type="ARBA" id="ARBA00022651"/>
    </source>
</evidence>